<gene>
    <name evidence="4" type="ORF">ORJ04_21110</name>
</gene>
<dbReference type="RefSeq" id="WP_305977575.1">
    <property type="nucleotide sequence ID" value="NZ_JAPJDZ010000165.1"/>
</dbReference>
<evidence type="ECO:0000256" key="1">
    <source>
        <dbReference type="SAM" id="MobiDB-lite"/>
    </source>
</evidence>
<sequence>MNSTMSILAKVARLLLVSFNLTLMVAPALADDECEEPIADWQPREILKQRLEQQGWVVQRIRIDDGCYEVRALNERGRRIKATFSPASLILLKLKVKDDKHPHSDSKHPNESISVIKQEQSK</sequence>
<organism evidence="4 5">
    <name type="scientific">Rheinheimera baltica</name>
    <dbReference type="NCBI Taxonomy" id="67576"/>
    <lineage>
        <taxon>Bacteria</taxon>
        <taxon>Pseudomonadati</taxon>
        <taxon>Pseudomonadota</taxon>
        <taxon>Gammaproteobacteria</taxon>
        <taxon>Chromatiales</taxon>
        <taxon>Chromatiaceae</taxon>
        <taxon>Rheinheimera</taxon>
    </lineage>
</organism>
<feature type="compositionally biased region" description="Polar residues" evidence="1">
    <location>
        <begin position="111"/>
        <end position="122"/>
    </location>
</feature>
<proteinExistence type="predicted"/>
<feature type="domain" description="PepSY" evidence="3">
    <location>
        <begin position="18"/>
        <end position="93"/>
    </location>
</feature>
<accession>A0ABT9I661</accession>
<dbReference type="EMBL" id="JAPJDZ010000165">
    <property type="protein sequence ID" value="MDP5138451.1"/>
    <property type="molecule type" value="Genomic_DNA"/>
</dbReference>
<feature type="compositionally biased region" description="Basic and acidic residues" evidence="1">
    <location>
        <begin position="98"/>
        <end position="110"/>
    </location>
</feature>
<protein>
    <submittedName>
        <fullName evidence="4">PepSY domain-containing protein</fullName>
    </submittedName>
</protein>
<name>A0ABT9I661_9GAMM</name>
<dbReference type="Proteomes" id="UP001231109">
    <property type="component" value="Unassembled WGS sequence"/>
</dbReference>
<keyword evidence="2" id="KW-0732">Signal</keyword>
<dbReference type="InterPro" id="IPR025711">
    <property type="entry name" value="PepSY"/>
</dbReference>
<feature type="signal peptide" evidence="2">
    <location>
        <begin position="1"/>
        <end position="30"/>
    </location>
</feature>
<keyword evidence="5" id="KW-1185">Reference proteome</keyword>
<feature type="region of interest" description="Disordered" evidence="1">
    <location>
        <begin position="98"/>
        <end position="122"/>
    </location>
</feature>
<reference evidence="4 5" key="1">
    <citation type="submission" date="2022-11" db="EMBL/GenBank/DDBJ databases">
        <title>Viruses from the air-sea interface of a natural surface slick.</title>
        <authorList>
            <person name="Rahlff J."/>
            <person name="Holmfeldt K."/>
        </authorList>
    </citation>
    <scope>NUCLEOTIDE SEQUENCE [LARGE SCALE GENOMIC DNA]</scope>
    <source>
        <strain evidence="4 5">SMS4</strain>
    </source>
</reference>
<evidence type="ECO:0000313" key="5">
    <source>
        <dbReference type="Proteomes" id="UP001231109"/>
    </source>
</evidence>
<feature type="chain" id="PRO_5045802452" evidence="2">
    <location>
        <begin position="31"/>
        <end position="122"/>
    </location>
</feature>
<dbReference type="Pfam" id="PF13670">
    <property type="entry name" value="PepSY_2"/>
    <property type="match status" value="1"/>
</dbReference>
<evidence type="ECO:0000259" key="3">
    <source>
        <dbReference type="Pfam" id="PF13670"/>
    </source>
</evidence>
<evidence type="ECO:0000256" key="2">
    <source>
        <dbReference type="SAM" id="SignalP"/>
    </source>
</evidence>
<evidence type="ECO:0000313" key="4">
    <source>
        <dbReference type="EMBL" id="MDP5138451.1"/>
    </source>
</evidence>
<comment type="caution">
    <text evidence="4">The sequence shown here is derived from an EMBL/GenBank/DDBJ whole genome shotgun (WGS) entry which is preliminary data.</text>
</comment>